<evidence type="ECO:0000313" key="2">
    <source>
        <dbReference type="EMBL" id="MQM04599.1"/>
    </source>
</evidence>
<accession>A0A843W5L0</accession>
<dbReference type="AlphaFoldDB" id="A0A843W5L0"/>
<dbReference type="EMBL" id="NMUH01003250">
    <property type="protein sequence ID" value="MQM04599.1"/>
    <property type="molecule type" value="Genomic_DNA"/>
</dbReference>
<gene>
    <name evidence="2" type="ORF">Taro_037403</name>
</gene>
<evidence type="ECO:0000256" key="1">
    <source>
        <dbReference type="SAM" id="MobiDB-lite"/>
    </source>
</evidence>
<comment type="caution">
    <text evidence="2">The sequence shown here is derived from an EMBL/GenBank/DDBJ whole genome shotgun (WGS) entry which is preliminary data.</text>
</comment>
<feature type="compositionally biased region" description="Basic and acidic residues" evidence="1">
    <location>
        <begin position="11"/>
        <end position="23"/>
    </location>
</feature>
<organism evidence="2 3">
    <name type="scientific">Colocasia esculenta</name>
    <name type="common">Wild taro</name>
    <name type="synonym">Arum esculentum</name>
    <dbReference type="NCBI Taxonomy" id="4460"/>
    <lineage>
        <taxon>Eukaryota</taxon>
        <taxon>Viridiplantae</taxon>
        <taxon>Streptophyta</taxon>
        <taxon>Embryophyta</taxon>
        <taxon>Tracheophyta</taxon>
        <taxon>Spermatophyta</taxon>
        <taxon>Magnoliopsida</taxon>
        <taxon>Liliopsida</taxon>
        <taxon>Araceae</taxon>
        <taxon>Aroideae</taxon>
        <taxon>Colocasieae</taxon>
        <taxon>Colocasia</taxon>
    </lineage>
</organism>
<reference evidence="2" key="1">
    <citation type="submission" date="2017-07" db="EMBL/GenBank/DDBJ databases">
        <title>Taro Niue Genome Assembly and Annotation.</title>
        <authorList>
            <person name="Atibalentja N."/>
            <person name="Keating K."/>
            <person name="Fields C.J."/>
        </authorList>
    </citation>
    <scope>NUCLEOTIDE SEQUENCE</scope>
    <source>
        <strain evidence="2">Niue_2</strain>
        <tissue evidence="2">Leaf</tissue>
    </source>
</reference>
<keyword evidence="3" id="KW-1185">Reference proteome</keyword>
<evidence type="ECO:0000313" key="3">
    <source>
        <dbReference type="Proteomes" id="UP000652761"/>
    </source>
</evidence>
<sequence length="597" mass="64110">MEGSPPAIRPWSDRRARVERRSGVEQGGGGQSIVKGPNGSCSSLQCGSLGGPWLVPMLSSGFCLGSRRFSCRDTSQKETCSLSLSGGDRLAVAFPSVVQFLFPIVAEIRRRHPGRRDLVATGSQAMPYVPVLANGPSGVIAWLCLVSVGVVGLAVGRPVLLVVPARFPLDTIAPFLGVSPQWNRRVWLLDLSVYPGSGVGDLGGCAEGCFRSMLDSVGFCESPICVARPRLVVVALRCSPPYFLQLGAHRHASSVSDGLRRRLWRRVVVNSSESEHCGDANFVALEGFRDVGSLQLVCGFPASSYAVGGELQLLLRRVLASVVARCVHHMVARLAVDSLEVVFPIWRTLAGKSRCGRALQHLHVVVSVWCWLVVSSGEVLSKFFSVGSGRRLLRARFCHAVLPQGLRYAASVGLAGAFWRVFPERCLGGSGGGTSQDRSLSLLVKVLPRSALCSFWATVVLPLWFEVCHSVGLRSGEVLPGRLLALFDGVCLGVSGQGVVRLAVHLAVPLASLSRSLFPSFSIALVGLRVSPCFGWFASFLASCVLSQMVVWARAGVACCALSGLQFFACDFWQHRVLVFERFDFVPSGALVHCVVP</sequence>
<name>A0A843W5L0_COLES</name>
<feature type="region of interest" description="Disordered" evidence="1">
    <location>
        <begin position="1"/>
        <end position="36"/>
    </location>
</feature>
<protein>
    <submittedName>
        <fullName evidence="2">Uncharacterized protein</fullName>
    </submittedName>
</protein>
<proteinExistence type="predicted"/>
<dbReference type="Proteomes" id="UP000652761">
    <property type="component" value="Unassembled WGS sequence"/>
</dbReference>